<organism evidence="1 2">
    <name type="scientific">Acetobacter cibinongensis</name>
    <dbReference type="NCBI Taxonomy" id="146475"/>
    <lineage>
        <taxon>Bacteria</taxon>
        <taxon>Pseudomonadati</taxon>
        <taxon>Pseudomonadota</taxon>
        <taxon>Alphaproteobacteria</taxon>
        <taxon>Acetobacterales</taxon>
        <taxon>Acetobacteraceae</taxon>
        <taxon>Acetobacter</taxon>
    </lineage>
</organism>
<gene>
    <name evidence="1" type="ORF">Abci_003_083</name>
</gene>
<name>A0A0D6N0T3_9PROT</name>
<proteinExistence type="predicted"/>
<dbReference type="Proteomes" id="UP000032671">
    <property type="component" value="Unassembled WGS sequence"/>
</dbReference>
<evidence type="ECO:0000313" key="2">
    <source>
        <dbReference type="Proteomes" id="UP000032671"/>
    </source>
</evidence>
<evidence type="ECO:0000313" key="1">
    <source>
        <dbReference type="EMBL" id="GAN59320.1"/>
    </source>
</evidence>
<dbReference type="EMBL" id="BAMV01000003">
    <property type="protein sequence ID" value="GAN59320.1"/>
    <property type="molecule type" value="Genomic_DNA"/>
</dbReference>
<dbReference type="STRING" id="1231339.Abci_003_083"/>
<dbReference type="AlphaFoldDB" id="A0A0D6N0T3"/>
<accession>A0A0D6N0T3</accession>
<protein>
    <submittedName>
        <fullName evidence="1">Uncharacterized protein</fullName>
    </submittedName>
</protein>
<reference evidence="1 2" key="1">
    <citation type="submission" date="2012-11" db="EMBL/GenBank/DDBJ databases">
        <title>Whole genome sequence of Acetobacter cibinongensis 4H-1.</title>
        <authorList>
            <person name="Azuma Y."/>
            <person name="Higashiura N."/>
            <person name="Hirakawa H."/>
            <person name="Matsushita K."/>
        </authorList>
    </citation>
    <scope>NUCLEOTIDE SEQUENCE [LARGE SCALE GENOMIC DNA]</scope>
    <source>
        <strain evidence="1 2">4H-1</strain>
    </source>
</reference>
<sequence length="53" mass="5733">MHINTHNRLPCGAGHVQRRIIGKAKIIPEKDKDRGGGGALCAHARTLSRFSEG</sequence>
<comment type="caution">
    <text evidence="1">The sequence shown here is derived from an EMBL/GenBank/DDBJ whole genome shotgun (WGS) entry which is preliminary data.</text>
</comment>